<gene>
    <name evidence="1" type="ORF">AN484_06525</name>
</gene>
<sequence>MTLQVVMDRAGMWWMTTDIFIRSYRNDFKWLEYCLKSCHQKARGFGKIHIAVPHQDFEVMPKVSGEEVHLVVDSCNGYLAQQITKLHADEFCNADYILHMDSDCVWTQDVEPSMFFSNGKPIILREDGVESPWKDISAVSLGWRDEYEYMRRLPIIYPRHLYAPFRAWMERQHGMSIDAWIASQPENRFSEFNTFGQWLYRFHPDEFEWKHPSEVPSYMRQFWSWGGLDAVAEEINSLV</sequence>
<dbReference type="Proteomes" id="UP000092093">
    <property type="component" value="Unassembled WGS sequence"/>
</dbReference>
<evidence type="ECO:0008006" key="3">
    <source>
        <dbReference type="Google" id="ProtNLM"/>
    </source>
</evidence>
<protein>
    <recommendedName>
        <fullName evidence="3">Glycosyltransferase</fullName>
    </recommendedName>
</protein>
<dbReference type="EMBL" id="LJOW01000020">
    <property type="protein sequence ID" value="OBQ44537.1"/>
    <property type="molecule type" value="Genomic_DNA"/>
</dbReference>
<evidence type="ECO:0000313" key="1">
    <source>
        <dbReference type="EMBL" id="OBQ44537.1"/>
    </source>
</evidence>
<dbReference type="Pfam" id="PF20102">
    <property type="entry name" value="DUF6492"/>
    <property type="match status" value="1"/>
</dbReference>
<evidence type="ECO:0000313" key="2">
    <source>
        <dbReference type="Proteomes" id="UP000092093"/>
    </source>
</evidence>
<accession>A0A1B7X596</accession>
<reference evidence="1 2" key="1">
    <citation type="submission" date="2015-09" db="EMBL/GenBank/DDBJ databases">
        <title>Aphanizomenon flos-aquae WA102.</title>
        <authorList>
            <person name="Driscoll C."/>
        </authorList>
    </citation>
    <scope>NUCLEOTIDE SEQUENCE [LARGE SCALE GENOMIC DNA]</scope>
    <source>
        <strain evidence="1">WA102</strain>
    </source>
</reference>
<dbReference type="InterPro" id="IPR045499">
    <property type="entry name" value="DUF6492"/>
</dbReference>
<name>A0A1B7X596_APHFL</name>
<organism evidence="1 2">
    <name type="scientific">Aphanizomenon flos-aquae WA102</name>
    <dbReference type="NCBI Taxonomy" id="1710896"/>
    <lineage>
        <taxon>Bacteria</taxon>
        <taxon>Bacillati</taxon>
        <taxon>Cyanobacteriota</taxon>
        <taxon>Cyanophyceae</taxon>
        <taxon>Nostocales</taxon>
        <taxon>Aphanizomenonaceae</taxon>
        <taxon>Aphanizomenon</taxon>
    </lineage>
</organism>
<comment type="caution">
    <text evidence="1">The sequence shown here is derived from an EMBL/GenBank/DDBJ whole genome shotgun (WGS) entry which is preliminary data.</text>
</comment>
<proteinExistence type="predicted"/>
<dbReference type="AlphaFoldDB" id="A0A1B7X596"/>